<dbReference type="Proteomes" id="UP000001971">
    <property type="component" value="Chromosome"/>
</dbReference>
<dbReference type="GeneID" id="57977142"/>
<dbReference type="HOGENOM" id="CLU_089313_0_0_6"/>
<evidence type="ECO:0008006" key="5">
    <source>
        <dbReference type="Google" id="ProtNLM"/>
    </source>
</evidence>
<gene>
    <name evidence="3" type="ordered locus">YPA_0632</name>
</gene>
<dbReference type="InterPro" id="IPR029063">
    <property type="entry name" value="SAM-dependent_MTases_sf"/>
</dbReference>
<dbReference type="SUPFAM" id="SSF51735">
    <property type="entry name" value="NAD(P)-binding Rossmann-fold domains"/>
    <property type="match status" value="1"/>
</dbReference>
<evidence type="ECO:0000313" key="3">
    <source>
        <dbReference type="EMBL" id="ABG12600.1"/>
    </source>
</evidence>
<evidence type="ECO:0000256" key="1">
    <source>
        <dbReference type="ARBA" id="ARBA00022679"/>
    </source>
</evidence>
<dbReference type="RefSeq" id="WP_002211374.1">
    <property type="nucleotide sequence ID" value="NC_008150.1"/>
</dbReference>
<dbReference type="GO" id="GO:0030410">
    <property type="term" value="F:nicotianamine synthase activity"/>
    <property type="evidence" value="ECO:0007669"/>
    <property type="project" value="InterPro"/>
</dbReference>
<organism evidence="3 4">
    <name type="scientific">Yersinia pestis bv. Antiqua (strain Antiqua)</name>
    <dbReference type="NCBI Taxonomy" id="360102"/>
    <lineage>
        <taxon>Bacteria</taxon>
        <taxon>Pseudomonadati</taxon>
        <taxon>Pseudomonadota</taxon>
        <taxon>Gammaproteobacteria</taxon>
        <taxon>Enterobacterales</taxon>
        <taxon>Yersiniaceae</taxon>
        <taxon>Yersinia</taxon>
    </lineage>
</organism>
<dbReference type="InterPro" id="IPR036291">
    <property type="entry name" value="NAD(P)-bd_dom_sf"/>
</dbReference>
<keyword evidence="2" id="KW-0949">S-adenosyl-L-methionine</keyword>
<keyword evidence="1" id="KW-0808">Transferase</keyword>
<dbReference type="PATRIC" id="fig|360102.15.peg.3665"/>
<proteinExistence type="predicted"/>
<accession>A0A0E1NNR8</accession>
<dbReference type="Gene3D" id="3.40.50.150">
    <property type="entry name" value="Vaccinia Virus protein VP39"/>
    <property type="match status" value="1"/>
</dbReference>
<dbReference type="EMBL" id="CP000308">
    <property type="protein sequence ID" value="ABG12600.1"/>
    <property type="molecule type" value="Genomic_DNA"/>
</dbReference>
<sequence precursor="true">MYTLMKADVLAQLAGLQQEISQLHDNAQQNQSHFVLLERRFSRLQSFNDEPQLQDYRLQLEHDDAVVKQIAQLRQVANAALCDYEKHQVCALCSPSSKTDDYLTSFNQSLQQEIKLAGMQMGEKVLLVGSGALPTTALVLVAKLGATVFCYDHDPAAQQLARQLVQSLGLEKQVQFIDNLKELTDRPVDHIIVASLVADKQALLAQLVPYVTRSSKLVMRYGNGLKSIFNCPYCHEVNCSHWRTASKPVTTGLYDLIILEPNHHA</sequence>
<dbReference type="PANTHER" id="PTHR32266">
    <property type="entry name" value="NICOTIANAMINE SYNTHASE 3"/>
    <property type="match status" value="1"/>
</dbReference>
<dbReference type="AlphaFoldDB" id="A0A0E1NNR8"/>
<protein>
    <recommendedName>
        <fullName evidence="5">Nicotianamine synthase</fullName>
    </recommendedName>
</protein>
<dbReference type="SMR" id="A0A0E1NNR8"/>
<dbReference type="KEGG" id="ypa:YPA_0632"/>
<dbReference type="PANTHER" id="PTHR32266:SF12">
    <property type="entry name" value="NICOTIANAMINE SYNTHASE 3"/>
    <property type="match status" value="1"/>
</dbReference>
<dbReference type="InterPro" id="IPR004298">
    <property type="entry name" value="Nicotian_synth"/>
</dbReference>
<evidence type="ECO:0000256" key="2">
    <source>
        <dbReference type="ARBA" id="ARBA00022691"/>
    </source>
</evidence>
<evidence type="ECO:0000313" key="4">
    <source>
        <dbReference type="Proteomes" id="UP000001971"/>
    </source>
</evidence>
<dbReference type="Pfam" id="PF03059">
    <property type="entry name" value="NAS"/>
    <property type="match status" value="1"/>
</dbReference>
<reference evidence="3 4" key="1">
    <citation type="journal article" date="2006" name="J. Bacteriol.">
        <title>Complete genome sequence of Yersinia pestis strains Antiqua and Nepal516: evidence of gene reduction in an emerging pathogen.</title>
        <authorList>
            <person name="Chain P.S."/>
            <person name="Hu P."/>
            <person name="Malfatti S.A."/>
            <person name="Radnedge L."/>
            <person name="Larimer F."/>
            <person name="Vergez L.M."/>
            <person name="Worsham P."/>
            <person name="Chu M.C."/>
            <person name="Andersen G.L."/>
        </authorList>
    </citation>
    <scope>NUCLEOTIDE SEQUENCE [LARGE SCALE GENOMIC DNA]</scope>
    <source>
        <strain evidence="3 4">Antiqua</strain>
    </source>
</reference>
<dbReference type="GO" id="GO:0030418">
    <property type="term" value="P:nicotianamine biosynthetic process"/>
    <property type="evidence" value="ECO:0007669"/>
    <property type="project" value="InterPro"/>
</dbReference>
<name>A0A0E1NNR8_YERPA</name>